<dbReference type="InterPro" id="IPR025736">
    <property type="entry name" value="PucR_C-HTH_dom"/>
</dbReference>
<sequence length="467" mass="48776">MRTEYQDLVDEVSTLLGTPATLESRDFGLIAYGVHDSEDDRVMDPIRTRSILRRRSTVAVRRWFESFGITRATGPVRIPPDPAAGVLTGRICLPVRHGGVVEGYIWLLDEGGTPLDDPRLAAAIAAAAPIGALLAAETRAGARVGALLRAVLTADPGDPARPELAAELAMALGPAAEGPLTVAAVLPWRQDPPADPAVAPGALALCLLPAGGSATARPTAGEARRPGRRAADTTGPPAPAGRADDEGEPGPDTDDTPSDPSAGGQERTEGQSAGARRPRPGGPTHAAAARRSRGVRATVADEGQPRQALAVLVRPRTARAVAMNLMNRASHGTSAGIGSVRRGVAELAGAWPEALAAARVAAAEDRFGGVADWRELGPYRLLSALADVPPDPAVRPLLRAEHRELARTAEAFLDHAGQAARAAAALGIHRQTLYYRLSRIAHLTGLDLAEGEDRLLLHMALKAARLR</sequence>
<protein>
    <submittedName>
        <fullName evidence="3">Helix-turn-helix domain-containing protein</fullName>
    </submittedName>
</protein>
<dbReference type="Gene3D" id="1.10.10.2840">
    <property type="entry name" value="PucR C-terminal helix-turn-helix domain"/>
    <property type="match status" value="1"/>
</dbReference>
<proteinExistence type="predicted"/>
<dbReference type="InterPro" id="IPR042070">
    <property type="entry name" value="PucR_C-HTH_sf"/>
</dbReference>
<dbReference type="InterPro" id="IPR051448">
    <property type="entry name" value="CdaR-like_regulators"/>
</dbReference>
<dbReference type="PANTHER" id="PTHR33744:SF17">
    <property type="entry name" value="CONSERVED PROTEIN"/>
    <property type="match status" value="1"/>
</dbReference>
<dbReference type="SUPFAM" id="SSF46689">
    <property type="entry name" value="Homeodomain-like"/>
    <property type="match status" value="1"/>
</dbReference>
<organism evidence="3 4">
    <name type="scientific">Streptomyces millisiae</name>
    <dbReference type="NCBI Taxonomy" id="3075542"/>
    <lineage>
        <taxon>Bacteria</taxon>
        <taxon>Bacillati</taxon>
        <taxon>Actinomycetota</taxon>
        <taxon>Actinomycetes</taxon>
        <taxon>Kitasatosporales</taxon>
        <taxon>Streptomycetaceae</taxon>
        <taxon>Streptomyces</taxon>
    </lineage>
</organism>
<evidence type="ECO:0000259" key="2">
    <source>
        <dbReference type="Pfam" id="PF13556"/>
    </source>
</evidence>
<dbReference type="EMBL" id="JAVREM010000068">
    <property type="protein sequence ID" value="MDT0322645.1"/>
    <property type="molecule type" value="Genomic_DNA"/>
</dbReference>
<dbReference type="Pfam" id="PF13556">
    <property type="entry name" value="HTH_30"/>
    <property type="match status" value="1"/>
</dbReference>
<evidence type="ECO:0000313" key="3">
    <source>
        <dbReference type="EMBL" id="MDT0322645.1"/>
    </source>
</evidence>
<gene>
    <name evidence="3" type="ORF">RNC47_30465</name>
</gene>
<dbReference type="InterPro" id="IPR009057">
    <property type="entry name" value="Homeodomain-like_sf"/>
</dbReference>
<name>A0ABU2LYF8_9ACTN</name>
<accession>A0ABU2LYF8</accession>
<feature type="domain" description="PucR C-terminal helix-turn-helix" evidence="2">
    <location>
        <begin position="405"/>
        <end position="463"/>
    </location>
</feature>
<keyword evidence="4" id="KW-1185">Reference proteome</keyword>
<feature type="region of interest" description="Disordered" evidence="1">
    <location>
        <begin position="213"/>
        <end position="302"/>
    </location>
</feature>
<evidence type="ECO:0000256" key="1">
    <source>
        <dbReference type="SAM" id="MobiDB-lite"/>
    </source>
</evidence>
<evidence type="ECO:0000313" key="4">
    <source>
        <dbReference type="Proteomes" id="UP001183420"/>
    </source>
</evidence>
<feature type="compositionally biased region" description="Acidic residues" evidence="1">
    <location>
        <begin position="245"/>
        <end position="257"/>
    </location>
</feature>
<dbReference type="RefSeq" id="WP_311603361.1">
    <property type="nucleotide sequence ID" value="NZ_JAVREM010000068.1"/>
</dbReference>
<reference evidence="4" key="1">
    <citation type="submission" date="2023-07" db="EMBL/GenBank/DDBJ databases">
        <title>30 novel species of actinomycetes from the DSMZ collection.</title>
        <authorList>
            <person name="Nouioui I."/>
        </authorList>
    </citation>
    <scope>NUCLEOTIDE SEQUENCE [LARGE SCALE GENOMIC DNA]</scope>
    <source>
        <strain evidence="4">DSM 44918</strain>
    </source>
</reference>
<comment type="caution">
    <text evidence="3">The sequence shown here is derived from an EMBL/GenBank/DDBJ whole genome shotgun (WGS) entry which is preliminary data.</text>
</comment>
<dbReference type="PANTHER" id="PTHR33744">
    <property type="entry name" value="CARBOHYDRATE DIACID REGULATOR"/>
    <property type="match status" value="1"/>
</dbReference>
<feature type="compositionally biased region" description="Basic and acidic residues" evidence="1">
    <location>
        <begin position="222"/>
        <end position="231"/>
    </location>
</feature>
<dbReference type="Proteomes" id="UP001183420">
    <property type="component" value="Unassembled WGS sequence"/>
</dbReference>